<feature type="region of interest" description="Disordered" evidence="1">
    <location>
        <begin position="75"/>
        <end position="120"/>
    </location>
</feature>
<dbReference type="EMBL" id="JAVRRT010000015">
    <property type="protein sequence ID" value="KAK5165777.1"/>
    <property type="molecule type" value="Genomic_DNA"/>
</dbReference>
<feature type="compositionally biased region" description="Acidic residues" evidence="1">
    <location>
        <begin position="78"/>
        <end position="92"/>
    </location>
</feature>
<dbReference type="Proteomes" id="UP001337655">
    <property type="component" value="Unassembled WGS sequence"/>
</dbReference>
<proteinExistence type="predicted"/>
<keyword evidence="3" id="KW-1185">Reference proteome</keyword>
<accession>A0AAV9P0T2</accession>
<evidence type="ECO:0000313" key="2">
    <source>
        <dbReference type="EMBL" id="KAK5165777.1"/>
    </source>
</evidence>
<dbReference type="AlphaFoldDB" id="A0AAV9P0T2"/>
<gene>
    <name evidence="2" type="ORF">LTR77_008700</name>
</gene>
<dbReference type="GeneID" id="89930032"/>
<reference evidence="2 3" key="1">
    <citation type="submission" date="2023-08" db="EMBL/GenBank/DDBJ databases">
        <title>Black Yeasts Isolated from many extreme environments.</title>
        <authorList>
            <person name="Coleine C."/>
            <person name="Stajich J.E."/>
            <person name="Selbmann L."/>
        </authorList>
    </citation>
    <scope>NUCLEOTIDE SEQUENCE [LARGE SCALE GENOMIC DNA]</scope>
    <source>
        <strain evidence="2 3">CCFEE 5935</strain>
    </source>
</reference>
<sequence>MPTISKPVPKSASSFFKNKMRPATTGSKRSFSTGLAANMPRTWPSVTTERKATKDHFADLQDSIDSLYDVWKEKAEESGVEEEDEYVDEEQVSMDAEAADKDAPEVAEAANDKDAPRPLR</sequence>
<feature type="compositionally biased region" description="Basic and acidic residues" evidence="1">
    <location>
        <begin position="98"/>
        <end position="120"/>
    </location>
</feature>
<dbReference type="RefSeq" id="XP_064655789.1">
    <property type="nucleotide sequence ID" value="XM_064805930.1"/>
</dbReference>
<evidence type="ECO:0000313" key="3">
    <source>
        <dbReference type="Proteomes" id="UP001337655"/>
    </source>
</evidence>
<organism evidence="2 3">
    <name type="scientific">Saxophila tyrrhenica</name>
    <dbReference type="NCBI Taxonomy" id="1690608"/>
    <lineage>
        <taxon>Eukaryota</taxon>
        <taxon>Fungi</taxon>
        <taxon>Dikarya</taxon>
        <taxon>Ascomycota</taxon>
        <taxon>Pezizomycotina</taxon>
        <taxon>Dothideomycetes</taxon>
        <taxon>Dothideomycetidae</taxon>
        <taxon>Mycosphaerellales</taxon>
        <taxon>Extremaceae</taxon>
        <taxon>Saxophila</taxon>
    </lineage>
</organism>
<feature type="region of interest" description="Disordered" evidence="1">
    <location>
        <begin position="1"/>
        <end position="51"/>
    </location>
</feature>
<evidence type="ECO:0000256" key="1">
    <source>
        <dbReference type="SAM" id="MobiDB-lite"/>
    </source>
</evidence>
<protein>
    <submittedName>
        <fullName evidence="2">Uncharacterized protein</fullName>
    </submittedName>
</protein>
<name>A0AAV9P0T2_9PEZI</name>
<feature type="compositionally biased region" description="Polar residues" evidence="1">
    <location>
        <begin position="24"/>
        <end position="35"/>
    </location>
</feature>
<comment type="caution">
    <text evidence="2">The sequence shown here is derived from an EMBL/GenBank/DDBJ whole genome shotgun (WGS) entry which is preliminary data.</text>
</comment>